<accession>H5SFX4</accession>
<keyword evidence="4" id="KW-0547">Nucleotide-binding</keyword>
<evidence type="ECO:0000256" key="7">
    <source>
        <dbReference type="ARBA" id="ARBA00022840"/>
    </source>
</evidence>
<evidence type="ECO:0000256" key="10">
    <source>
        <dbReference type="ARBA" id="ARBA00047890"/>
    </source>
</evidence>
<dbReference type="SUPFAM" id="SSF52402">
    <property type="entry name" value="Adenine nucleotide alpha hydrolases-like"/>
    <property type="match status" value="1"/>
</dbReference>
<evidence type="ECO:0000256" key="8">
    <source>
        <dbReference type="ARBA" id="ARBA00037993"/>
    </source>
</evidence>
<evidence type="ECO:0000256" key="3">
    <source>
        <dbReference type="ARBA" id="ARBA00022723"/>
    </source>
</evidence>
<evidence type="ECO:0000313" key="11">
    <source>
        <dbReference type="EMBL" id="BAL55060.1"/>
    </source>
</evidence>
<evidence type="ECO:0000256" key="6">
    <source>
        <dbReference type="ARBA" id="ARBA00022833"/>
    </source>
</evidence>
<dbReference type="AlphaFoldDB" id="H5SFX4"/>
<dbReference type="Pfam" id="PF06508">
    <property type="entry name" value="QueC"/>
    <property type="match status" value="1"/>
</dbReference>
<comment type="catalytic activity">
    <reaction evidence="10">
        <text>7-carboxy-7-carbaguanine + NH4(+) + 2 ATP = 7-cyano-7-carbaguanine + 2 AMP + 2 diphosphate + 2 H(+)</text>
        <dbReference type="Rhea" id="RHEA:27982"/>
        <dbReference type="ChEBI" id="CHEBI:15378"/>
        <dbReference type="ChEBI" id="CHEBI:28938"/>
        <dbReference type="ChEBI" id="CHEBI:30616"/>
        <dbReference type="ChEBI" id="CHEBI:33019"/>
        <dbReference type="ChEBI" id="CHEBI:45075"/>
        <dbReference type="ChEBI" id="CHEBI:61036"/>
        <dbReference type="ChEBI" id="CHEBI:456215"/>
        <dbReference type="EC" id="6.3.4.20"/>
    </reaction>
</comment>
<keyword evidence="3" id="KW-0479">Metal-binding</keyword>
<keyword evidence="2" id="KW-0436">Ligase</keyword>
<keyword evidence="6" id="KW-0862">Zinc</keyword>
<dbReference type="GO" id="GO:0005524">
    <property type="term" value="F:ATP binding"/>
    <property type="evidence" value="ECO:0007669"/>
    <property type="project" value="UniProtKB-KW"/>
</dbReference>
<dbReference type="InterPro" id="IPR018317">
    <property type="entry name" value="QueC"/>
</dbReference>
<protein>
    <recommendedName>
        <fullName evidence="9">7-cyano-7-deazaguanine synthase</fullName>
        <ecNumber evidence="9">6.3.4.20</ecNumber>
    </recommendedName>
</protein>
<evidence type="ECO:0000256" key="5">
    <source>
        <dbReference type="ARBA" id="ARBA00022785"/>
    </source>
</evidence>
<dbReference type="EMBL" id="AP011707">
    <property type="protein sequence ID" value="BAL55060.1"/>
    <property type="molecule type" value="Genomic_DNA"/>
</dbReference>
<evidence type="ECO:0000256" key="1">
    <source>
        <dbReference type="ARBA" id="ARBA00005061"/>
    </source>
</evidence>
<dbReference type="EC" id="6.3.4.20" evidence="9"/>
<name>H5SFX4_9BACT</name>
<reference evidence="11" key="2">
    <citation type="journal article" date="2012" name="PLoS ONE">
        <title>A Deeply Branching Thermophilic Bacterium with an Ancient Acetyl-CoA Pathway Dominates a Subsurface Ecosystem.</title>
        <authorList>
            <person name="Takami H."/>
            <person name="Noguchi H."/>
            <person name="Takaki Y."/>
            <person name="Uchiyama I."/>
            <person name="Toyoda A."/>
            <person name="Nishi S."/>
            <person name="Chee G.-J."/>
            <person name="Arai W."/>
            <person name="Nunoura T."/>
            <person name="Itoh T."/>
            <person name="Hattori M."/>
            <person name="Takai K."/>
        </authorList>
    </citation>
    <scope>NUCLEOTIDE SEQUENCE</scope>
</reference>
<organism evidence="11">
    <name type="scientific">uncultured Acidobacteriota bacterium</name>
    <dbReference type="NCBI Taxonomy" id="171953"/>
    <lineage>
        <taxon>Bacteria</taxon>
        <taxon>Pseudomonadati</taxon>
        <taxon>Acidobacteriota</taxon>
        <taxon>environmental samples</taxon>
    </lineage>
</organism>
<keyword evidence="7" id="KW-0067">ATP-binding</keyword>
<dbReference type="Gene3D" id="3.40.50.620">
    <property type="entry name" value="HUPs"/>
    <property type="match status" value="1"/>
</dbReference>
<dbReference type="InterPro" id="IPR014729">
    <property type="entry name" value="Rossmann-like_a/b/a_fold"/>
</dbReference>
<gene>
    <name evidence="11" type="ORF">HGMM_F22D11C37</name>
</gene>
<reference evidence="11" key="1">
    <citation type="journal article" date="2005" name="Environ. Microbiol.">
        <title>Genetic and functional properties of uncultivated thermophilic crenarchaeotes from a subsurface gold mine as revealed by analysis of genome fragments.</title>
        <authorList>
            <person name="Nunoura T."/>
            <person name="Hirayama H."/>
            <person name="Takami H."/>
            <person name="Oida H."/>
            <person name="Nishi S."/>
            <person name="Shimamura S."/>
            <person name="Suzuki Y."/>
            <person name="Inagaki F."/>
            <person name="Takai K."/>
            <person name="Nealson K.H."/>
            <person name="Horikoshi K."/>
        </authorList>
    </citation>
    <scope>NUCLEOTIDE SEQUENCE</scope>
</reference>
<dbReference type="GO" id="GO:0016874">
    <property type="term" value="F:ligase activity"/>
    <property type="evidence" value="ECO:0007669"/>
    <property type="project" value="UniProtKB-KW"/>
</dbReference>
<evidence type="ECO:0000256" key="9">
    <source>
        <dbReference type="ARBA" id="ARBA00039149"/>
    </source>
</evidence>
<evidence type="ECO:0000256" key="4">
    <source>
        <dbReference type="ARBA" id="ARBA00022741"/>
    </source>
</evidence>
<proteinExistence type="inferred from homology"/>
<dbReference type="PANTHER" id="PTHR42914:SF1">
    <property type="entry name" value="7-CYANO-7-DEAZAGUANINE SYNTHASE"/>
    <property type="match status" value="1"/>
</dbReference>
<comment type="similarity">
    <text evidence="8">Belongs to the QueC family.</text>
</comment>
<sequence>MSESAAVCVLTSGGLDSAVLVAELLPRYARVFPVYVRSGLQWEEVELHWLRQFLNRLRDARLEPLTIMTLPMEDIYGGHWSVTGDGVPEREAAWDSVYLPGRNIILLAKAAVFCALRGVSTIAIGLLEGNPFPDATPSFLSLMAQTVSQGLAHPIAILAPYRGLSKHEIIRRGRHLPLDLTFSCISPIGHHHCGRCSKCAERQQAFAQAGILDPTAYAHAP</sequence>
<keyword evidence="5" id="KW-0671">Queuosine biosynthesis</keyword>
<comment type="pathway">
    <text evidence="1">Purine metabolism; 7-cyano-7-deazaguanine biosynthesis.</text>
</comment>
<dbReference type="GO" id="GO:0008616">
    <property type="term" value="P:tRNA queuosine(34) biosynthetic process"/>
    <property type="evidence" value="ECO:0007669"/>
    <property type="project" value="UniProtKB-KW"/>
</dbReference>
<evidence type="ECO:0000256" key="2">
    <source>
        <dbReference type="ARBA" id="ARBA00022598"/>
    </source>
</evidence>
<dbReference type="GO" id="GO:0046872">
    <property type="term" value="F:metal ion binding"/>
    <property type="evidence" value="ECO:0007669"/>
    <property type="project" value="UniProtKB-KW"/>
</dbReference>
<dbReference type="PANTHER" id="PTHR42914">
    <property type="entry name" value="7-CYANO-7-DEAZAGUANINE SYNTHASE"/>
    <property type="match status" value="1"/>
</dbReference>